<accession>A0ABW2GDT3</accession>
<dbReference type="Proteomes" id="UP001596413">
    <property type="component" value="Unassembled WGS sequence"/>
</dbReference>
<reference evidence="2" key="1">
    <citation type="journal article" date="2019" name="Int. J. Syst. Evol. Microbiol.">
        <title>The Global Catalogue of Microorganisms (GCM) 10K type strain sequencing project: providing services to taxonomists for standard genome sequencing and annotation.</title>
        <authorList>
            <consortium name="The Broad Institute Genomics Platform"/>
            <consortium name="The Broad Institute Genome Sequencing Center for Infectious Disease"/>
            <person name="Wu L."/>
            <person name="Ma J."/>
        </authorList>
    </citation>
    <scope>NUCLEOTIDE SEQUENCE [LARGE SCALE GENOMIC DNA]</scope>
    <source>
        <strain evidence="2">CGMCC 1.13681</strain>
    </source>
</reference>
<keyword evidence="2" id="KW-1185">Reference proteome</keyword>
<dbReference type="EMBL" id="JBHSZO010000008">
    <property type="protein sequence ID" value="MFC7217937.1"/>
    <property type="molecule type" value="Genomic_DNA"/>
</dbReference>
<gene>
    <name evidence="1" type="ORF">ACFQLX_07110</name>
</gene>
<dbReference type="RefSeq" id="WP_386413181.1">
    <property type="nucleotide sequence ID" value="NZ_JBHSZO010000008.1"/>
</dbReference>
<proteinExistence type="predicted"/>
<organism evidence="1 2">
    <name type="scientific">Streptomyces polyrhachis</name>
    <dbReference type="NCBI Taxonomy" id="1282885"/>
    <lineage>
        <taxon>Bacteria</taxon>
        <taxon>Bacillati</taxon>
        <taxon>Actinomycetota</taxon>
        <taxon>Actinomycetes</taxon>
        <taxon>Kitasatosporales</taxon>
        <taxon>Streptomycetaceae</taxon>
        <taxon>Streptomyces</taxon>
    </lineage>
</organism>
<name>A0ABW2GDT3_9ACTN</name>
<protein>
    <submittedName>
        <fullName evidence="1">Uncharacterized protein</fullName>
    </submittedName>
</protein>
<evidence type="ECO:0000313" key="1">
    <source>
        <dbReference type="EMBL" id="MFC7217937.1"/>
    </source>
</evidence>
<evidence type="ECO:0000313" key="2">
    <source>
        <dbReference type="Proteomes" id="UP001596413"/>
    </source>
</evidence>
<comment type="caution">
    <text evidence="1">The sequence shown here is derived from an EMBL/GenBank/DDBJ whole genome shotgun (WGS) entry which is preliminary data.</text>
</comment>
<sequence length="120" mass="13371">MADLHVTAERLAAVLWREHTLYRERDGGVVIRAPHIGRWISLRVRGRDTVQVRAGRLLDGGTTAPARAEGIARVGEDVSELAALCRRLLAEATQDAAVPRPAYPSAGAERRRWWRLGRSR</sequence>